<dbReference type="InParanoid" id="A0A6C2YJM4"/>
<evidence type="ECO:0000256" key="2">
    <source>
        <dbReference type="ARBA" id="ARBA00022448"/>
    </source>
</evidence>
<name>A0A6C2YJM4_9BACT</name>
<evidence type="ECO:0000313" key="10">
    <source>
        <dbReference type="EMBL" id="VIP01574.1"/>
    </source>
</evidence>
<evidence type="ECO:0000256" key="3">
    <source>
        <dbReference type="ARBA" id="ARBA00022475"/>
    </source>
</evidence>
<sequence>MIWIALKMLTGDRAKYFGIVFGVAFASLLMGQQTSLFISLLGRTVSQIRDFREVDIWVADPKVRYIDEPFALAETDVARVRSVPGVDWAVKLFKGNLRARLAEPSDGDSKGDFRTVLLLGVDDTTLMGVPREFIPVDGKVPSPLDLKQPDAVFIDEPGYTYLFPGQPFQLGRMLEMNDRRAKIVGICKTGAPFTSVPVVYARYSQAMQFAPPERRLLSLILVGQQPGADPAQVCENIRQQTGLAAYTTEEFKWKTIQFFLDNTGIPINFGITVMLGFIVGVAIAGQTFYLFTLENLKQFGALKAMGVSNLRIVGMIITQGVVVGVVGYGIGMGMAAMFFENTKDVIALQGFAMCWEVLGGSALAVLAIVTFASLFSIRKVIVLEPAVVFR</sequence>
<dbReference type="AlphaFoldDB" id="A0A6C2YJM4"/>
<dbReference type="PANTHER" id="PTHR43738:SF1">
    <property type="entry name" value="HEMIN TRANSPORT SYSTEM PERMEASE PROTEIN HRTB-RELATED"/>
    <property type="match status" value="1"/>
</dbReference>
<dbReference type="Pfam" id="PF02687">
    <property type="entry name" value="FtsX"/>
    <property type="match status" value="1"/>
</dbReference>
<dbReference type="InterPro" id="IPR025857">
    <property type="entry name" value="MacB_PCD"/>
</dbReference>
<dbReference type="PANTHER" id="PTHR43738">
    <property type="entry name" value="ABC TRANSPORTER, MEMBRANE PROTEIN"/>
    <property type="match status" value="1"/>
</dbReference>
<gene>
    <name evidence="10" type="ORF">GMBLW1_23860</name>
</gene>
<evidence type="ECO:0000256" key="5">
    <source>
        <dbReference type="ARBA" id="ARBA00022989"/>
    </source>
</evidence>
<feature type="domain" description="MacB-like periplasmic core" evidence="9">
    <location>
        <begin position="17"/>
        <end position="239"/>
    </location>
</feature>
<dbReference type="Pfam" id="PF12704">
    <property type="entry name" value="MacB_PCD"/>
    <property type="match status" value="1"/>
</dbReference>
<reference evidence="10" key="1">
    <citation type="submission" date="2019-04" db="EMBL/GenBank/DDBJ databases">
        <authorList>
            <consortium name="Science for Life Laboratories"/>
        </authorList>
    </citation>
    <scope>NUCLEOTIDE SEQUENCE</scope>
    <source>
        <strain evidence="10">MBLW1</strain>
    </source>
</reference>
<dbReference type="EMBL" id="LR586016">
    <property type="protein sequence ID" value="VIP01574.1"/>
    <property type="molecule type" value="Genomic_DNA"/>
</dbReference>
<dbReference type="RefSeq" id="WP_162656759.1">
    <property type="nucleotide sequence ID" value="NZ_LR593887.1"/>
</dbReference>
<dbReference type="GO" id="GO:0005886">
    <property type="term" value="C:plasma membrane"/>
    <property type="evidence" value="ECO:0007669"/>
    <property type="project" value="UniProtKB-SubCell"/>
</dbReference>
<evidence type="ECO:0000259" key="9">
    <source>
        <dbReference type="Pfam" id="PF12704"/>
    </source>
</evidence>
<proteinExistence type="predicted"/>
<evidence type="ECO:0000313" key="11">
    <source>
        <dbReference type="Proteomes" id="UP000464378"/>
    </source>
</evidence>
<keyword evidence="4 7" id="KW-0812">Transmembrane</keyword>
<comment type="subcellular location">
    <subcellularLocation>
        <location evidence="1">Cell membrane</location>
        <topology evidence="1">Multi-pass membrane protein</topology>
    </subcellularLocation>
</comment>
<feature type="transmembrane region" description="Helical" evidence="7">
    <location>
        <begin position="269"/>
        <end position="291"/>
    </location>
</feature>
<protein>
    <submittedName>
        <fullName evidence="10">Uncharacterized protein</fullName>
    </submittedName>
</protein>
<dbReference type="InterPro" id="IPR003838">
    <property type="entry name" value="ABC3_permease_C"/>
</dbReference>
<dbReference type="EMBL" id="LR593887">
    <property type="protein sequence ID" value="VTR98813.1"/>
    <property type="molecule type" value="Genomic_DNA"/>
</dbReference>
<dbReference type="InterPro" id="IPR051125">
    <property type="entry name" value="ABC-4/HrtB_transporter"/>
</dbReference>
<keyword evidence="5 7" id="KW-1133">Transmembrane helix</keyword>
<feature type="transmembrane region" description="Helical" evidence="7">
    <location>
        <begin position="345"/>
        <end position="369"/>
    </location>
</feature>
<evidence type="ECO:0000256" key="4">
    <source>
        <dbReference type="ARBA" id="ARBA00022692"/>
    </source>
</evidence>
<evidence type="ECO:0000256" key="6">
    <source>
        <dbReference type="ARBA" id="ARBA00023136"/>
    </source>
</evidence>
<dbReference type="Proteomes" id="UP000464378">
    <property type="component" value="Chromosome"/>
</dbReference>
<evidence type="ECO:0000256" key="7">
    <source>
        <dbReference type="SAM" id="Phobius"/>
    </source>
</evidence>
<feature type="transmembrane region" description="Helical" evidence="7">
    <location>
        <begin position="312"/>
        <end position="339"/>
    </location>
</feature>
<keyword evidence="6 7" id="KW-0472">Membrane</keyword>
<accession>A0A6C2YJM4</accession>
<evidence type="ECO:0000256" key="1">
    <source>
        <dbReference type="ARBA" id="ARBA00004651"/>
    </source>
</evidence>
<keyword evidence="3" id="KW-1003">Cell membrane</keyword>
<keyword evidence="11" id="KW-1185">Reference proteome</keyword>
<dbReference type="KEGG" id="tim:GMBLW1_23860"/>
<organism evidence="10">
    <name type="scientific">Tuwongella immobilis</name>
    <dbReference type="NCBI Taxonomy" id="692036"/>
    <lineage>
        <taxon>Bacteria</taxon>
        <taxon>Pseudomonadati</taxon>
        <taxon>Planctomycetota</taxon>
        <taxon>Planctomycetia</taxon>
        <taxon>Gemmatales</taxon>
        <taxon>Gemmataceae</taxon>
        <taxon>Tuwongella</taxon>
    </lineage>
</organism>
<evidence type="ECO:0000259" key="8">
    <source>
        <dbReference type="Pfam" id="PF02687"/>
    </source>
</evidence>
<feature type="domain" description="ABC3 transporter permease C-terminal" evidence="8">
    <location>
        <begin position="274"/>
        <end position="382"/>
    </location>
</feature>
<keyword evidence="2" id="KW-0813">Transport</keyword>